<keyword evidence="3" id="KW-1185">Reference proteome</keyword>
<accession>A0AAV1M718</accession>
<evidence type="ECO:0000313" key="2">
    <source>
        <dbReference type="EMBL" id="CAK1602214.1"/>
    </source>
</evidence>
<evidence type="ECO:0000259" key="1">
    <source>
        <dbReference type="PROSITE" id="PS50879"/>
    </source>
</evidence>
<protein>
    <recommendedName>
        <fullName evidence="1">RNase H type-1 domain-containing protein</fullName>
    </recommendedName>
</protein>
<dbReference type="InterPro" id="IPR012337">
    <property type="entry name" value="RNaseH-like_sf"/>
</dbReference>
<feature type="domain" description="RNase H type-1" evidence="1">
    <location>
        <begin position="66"/>
        <end position="198"/>
    </location>
</feature>
<organism evidence="2 3">
    <name type="scientific">Parnassius mnemosyne</name>
    <name type="common">clouded apollo</name>
    <dbReference type="NCBI Taxonomy" id="213953"/>
    <lineage>
        <taxon>Eukaryota</taxon>
        <taxon>Metazoa</taxon>
        <taxon>Ecdysozoa</taxon>
        <taxon>Arthropoda</taxon>
        <taxon>Hexapoda</taxon>
        <taxon>Insecta</taxon>
        <taxon>Pterygota</taxon>
        <taxon>Neoptera</taxon>
        <taxon>Endopterygota</taxon>
        <taxon>Lepidoptera</taxon>
        <taxon>Glossata</taxon>
        <taxon>Ditrysia</taxon>
        <taxon>Papilionoidea</taxon>
        <taxon>Papilionidae</taxon>
        <taxon>Parnassiinae</taxon>
        <taxon>Parnassini</taxon>
        <taxon>Parnassius</taxon>
        <taxon>Driopa</taxon>
    </lineage>
</organism>
<proteinExistence type="predicted"/>
<dbReference type="GO" id="GO:0004523">
    <property type="term" value="F:RNA-DNA hybrid ribonuclease activity"/>
    <property type="evidence" value="ECO:0007669"/>
    <property type="project" value="InterPro"/>
</dbReference>
<dbReference type="EMBL" id="CAVLGL010000137">
    <property type="protein sequence ID" value="CAK1602214.1"/>
    <property type="molecule type" value="Genomic_DNA"/>
</dbReference>
<dbReference type="SUPFAM" id="SSF53098">
    <property type="entry name" value="Ribonuclease H-like"/>
    <property type="match status" value="1"/>
</dbReference>
<dbReference type="PROSITE" id="PS50879">
    <property type="entry name" value="RNASE_H_1"/>
    <property type="match status" value="1"/>
</dbReference>
<sequence length="253" mass="28843">MTLEQVNNSNLYSSDPLDMFSLNTWVSSINIKTVIKEDLDCIKSAKRCQEINSLKSNVINELNVKYFGWHKLFCNGSKDKCRVGAAYVDSLLGNKCKIKIPNNLTIMSAELIAVNDALVYDGTTDFQKTVVLTDSKSALQHIARCAFGLRGVSIAYHILNEIFKLQCKNCNLVLQWVPSHIGLQGNEEADKLAKLAITQGRECNIDPDYTEILIKYKEKCYALWKEYFDKRSQEKGIWYKTIQSQPPKVPWFN</sequence>
<dbReference type="InterPro" id="IPR036397">
    <property type="entry name" value="RNaseH_sf"/>
</dbReference>
<name>A0AAV1M718_9NEOP</name>
<dbReference type="Gene3D" id="3.30.420.10">
    <property type="entry name" value="Ribonuclease H-like superfamily/Ribonuclease H"/>
    <property type="match status" value="1"/>
</dbReference>
<dbReference type="InterPro" id="IPR002156">
    <property type="entry name" value="RNaseH_domain"/>
</dbReference>
<gene>
    <name evidence="2" type="ORF">PARMNEM_LOCUS20742</name>
</gene>
<dbReference type="Proteomes" id="UP001314205">
    <property type="component" value="Unassembled WGS sequence"/>
</dbReference>
<dbReference type="AlphaFoldDB" id="A0AAV1M718"/>
<dbReference type="Pfam" id="PF00075">
    <property type="entry name" value="RNase_H"/>
    <property type="match status" value="1"/>
</dbReference>
<reference evidence="2 3" key="1">
    <citation type="submission" date="2023-11" db="EMBL/GenBank/DDBJ databases">
        <authorList>
            <person name="Hedman E."/>
            <person name="Englund M."/>
            <person name="Stromberg M."/>
            <person name="Nyberg Akerstrom W."/>
            <person name="Nylinder S."/>
            <person name="Jareborg N."/>
            <person name="Kallberg Y."/>
            <person name="Kronander E."/>
        </authorList>
    </citation>
    <scope>NUCLEOTIDE SEQUENCE [LARGE SCALE GENOMIC DNA]</scope>
</reference>
<dbReference type="GO" id="GO:0003676">
    <property type="term" value="F:nucleic acid binding"/>
    <property type="evidence" value="ECO:0007669"/>
    <property type="project" value="InterPro"/>
</dbReference>
<dbReference type="CDD" id="cd09276">
    <property type="entry name" value="Rnase_HI_RT_non_LTR"/>
    <property type="match status" value="1"/>
</dbReference>
<evidence type="ECO:0000313" key="3">
    <source>
        <dbReference type="Proteomes" id="UP001314205"/>
    </source>
</evidence>
<comment type="caution">
    <text evidence="2">The sequence shown here is derived from an EMBL/GenBank/DDBJ whole genome shotgun (WGS) entry which is preliminary data.</text>
</comment>